<reference evidence="2" key="1">
    <citation type="journal article" date="2022" name="Mol. Ecol. Resour.">
        <title>The genomes of chicory, endive, great burdock and yacon provide insights into Asteraceae palaeo-polyploidization history and plant inulin production.</title>
        <authorList>
            <person name="Fan W."/>
            <person name="Wang S."/>
            <person name="Wang H."/>
            <person name="Wang A."/>
            <person name="Jiang F."/>
            <person name="Liu H."/>
            <person name="Zhao H."/>
            <person name="Xu D."/>
            <person name="Zhang Y."/>
        </authorList>
    </citation>
    <scope>NUCLEOTIDE SEQUENCE [LARGE SCALE GENOMIC DNA]</scope>
    <source>
        <strain evidence="2">cv. Punajuju</strain>
    </source>
</reference>
<sequence>MREATTTQSPTPTTVNTSTRTVEDHVEDHVEESDVTISTRADGRLIVIVINKMFMPADKCATIISDSFCERVDPEGYRWAAVSDNIKEFYWDEFKKNCFWEEQDNKKIEKFMLFIWKNAKNYKQ</sequence>
<accession>A0ACB9DZP2</accession>
<comment type="caution">
    <text evidence="1">The sequence shown here is derived from an EMBL/GenBank/DDBJ whole genome shotgun (WGS) entry which is preliminary data.</text>
</comment>
<proteinExistence type="predicted"/>
<gene>
    <name evidence="1" type="ORF">L2E82_23127</name>
</gene>
<organism evidence="1 2">
    <name type="scientific">Cichorium intybus</name>
    <name type="common">Chicory</name>
    <dbReference type="NCBI Taxonomy" id="13427"/>
    <lineage>
        <taxon>Eukaryota</taxon>
        <taxon>Viridiplantae</taxon>
        <taxon>Streptophyta</taxon>
        <taxon>Embryophyta</taxon>
        <taxon>Tracheophyta</taxon>
        <taxon>Spermatophyta</taxon>
        <taxon>Magnoliopsida</taxon>
        <taxon>eudicotyledons</taxon>
        <taxon>Gunneridae</taxon>
        <taxon>Pentapetalae</taxon>
        <taxon>asterids</taxon>
        <taxon>campanulids</taxon>
        <taxon>Asterales</taxon>
        <taxon>Asteraceae</taxon>
        <taxon>Cichorioideae</taxon>
        <taxon>Cichorieae</taxon>
        <taxon>Cichoriinae</taxon>
        <taxon>Cichorium</taxon>
    </lineage>
</organism>
<name>A0ACB9DZP2_CICIN</name>
<evidence type="ECO:0000313" key="2">
    <source>
        <dbReference type="Proteomes" id="UP001055811"/>
    </source>
</evidence>
<reference evidence="1 2" key="2">
    <citation type="journal article" date="2022" name="Mol. Ecol. Resour.">
        <title>The genomes of chicory, endive, great burdock and yacon provide insights into Asteraceae paleo-polyploidization history and plant inulin production.</title>
        <authorList>
            <person name="Fan W."/>
            <person name="Wang S."/>
            <person name="Wang H."/>
            <person name="Wang A."/>
            <person name="Jiang F."/>
            <person name="Liu H."/>
            <person name="Zhao H."/>
            <person name="Xu D."/>
            <person name="Zhang Y."/>
        </authorList>
    </citation>
    <scope>NUCLEOTIDE SEQUENCE [LARGE SCALE GENOMIC DNA]</scope>
    <source>
        <strain evidence="2">cv. Punajuju</strain>
        <tissue evidence="1">Leaves</tissue>
    </source>
</reference>
<evidence type="ECO:0000313" key="1">
    <source>
        <dbReference type="EMBL" id="KAI3752027.1"/>
    </source>
</evidence>
<dbReference type="EMBL" id="CM042012">
    <property type="protein sequence ID" value="KAI3752027.1"/>
    <property type="molecule type" value="Genomic_DNA"/>
</dbReference>
<keyword evidence="2" id="KW-1185">Reference proteome</keyword>
<dbReference type="Proteomes" id="UP001055811">
    <property type="component" value="Linkage Group LG04"/>
</dbReference>
<protein>
    <submittedName>
        <fullName evidence="1">Uncharacterized protein</fullName>
    </submittedName>
</protein>